<accession>A0AAQ3QU25</accession>
<keyword evidence="1" id="KW-1133">Transmembrane helix</keyword>
<proteinExistence type="predicted"/>
<dbReference type="Pfam" id="PF15071">
    <property type="entry name" value="TMEM220"/>
    <property type="match status" value="1"/>
</dbReference>
<protein>
    <submittedName>
        <fullName evidence="2">Uncharacterized protein</fullName>
    </submittedName>
</protein>
<evidence type="ECO:0000313" key="3">
    <source>
        <dbReference type="Proteomes" id="UP001327560"/>
    </source>
</evidence>
<name>A0AAQ3QU25_9LILI</name>
<sequence>MSSNWYFWFPIYGLACGVNLLLIGFTSKGFSNQLALVVLWGGTALLVKVMVEDYVQGIAGLLSLDMHERVVREKLGSGLVIMSMLLHLKASHASEEAKKGEREVVSRLAESGSADGGGNRSGRRGMNRFSSWLLPLHVNQSSFTSSSYSKGGLRNRFGSHKIRSIVGGVFASGTIGVGRSSL</sequence>
<keyword evidence="3" id="KW-1185">Reference proteome</keyword>
<gene>
    <name evidence="2" type="ORF">Cni_G29490</name>
</gene>
<dbReference type="EMBL" id="CP136898">
    <property type="protein sequence ID" value="WOL20685.1"/>
    <property type="molecule type" value="Genomic_DNA"/>
</dbReference>
<keyword evidence="1" id="KW-0812">Transmembrane</keyword>
<evidence type="ECO:0000313" key="2">
    <source>
        <dbReference type="EMBL" id="WOL20685.1"/>
    </source>
</evidence>
<evidence type="ECO:0000256" key="1">
    <source>
        <dbReference type="SAM" id="Phobius"/>
    </source>
</evidence>
<keyword evidence="1" id="KW-0472">Membrane</keyword>
<reference evidence="2 3" key="1">
    <citation type="submission" date="2023-10" db="EMBL/GenBank/DDBJ databases">
        <title>Chromosome-scale genome assembly provides insights into flower coloration mechanisms of Canna indica.</title>
        <authorList>
            <person name="Li C."/>
        </authorList>
    </citation>
    <scope>NUCLEOTIDE SEQUENCE [LARGE SCALE GENOMIC DNA]</scope>
    <source>
        <tissue evidence="2">Flower</tissue>
    </source>
</reference>
<dbReference type="PANTHER" id="PTHR34262">
    <property type="entry name" value="TRANSMEMBRANE PROTEIN 220"/>
    <property type="match status" value="1"/>
</dbReference>
<dbReference type="AlphaFoldDB" id="A0AAQ3QU25"/>
<feature type="transmembrane region" description="Helical" evidence="1">
    <location>
        <begin position="6"/>
        <end position="27"/>
    </location>
</feature>
<dbReference type="Proteomes" id="UP001327560">
    <property type="component" value="Chromosome 9"/>
</dbReference>
<dbReference type="PANTHER" id="PTHR34262:SF1">
    <property type="entry name" value="TRANSMEMBRANE PROTEIN 220"/>
    <property type="match status" value="1"/>
</dbReference>
<feature type="transmembrane region" description="Helical" evidence="1">
    <location>
        <begin position="34"/>
        <end position="51"/>
    </location>
</feature>
<organism evidence="2 3">
    <name type="scientific">Canna indica</name>
    <name type="common">Indian-shot</name>
    <dbReference type="NCBI Taxonomy" id="4628"/>
    <lineage>
        <taxon>Eukaryota</taxon>
        <taxon>Viridiplantae</taxon>
        <taxon>Streptophyta</taxon>
        <taxon>Embryophyta</taxon>
        <taxon>Tracheophyta</taxon>
        <taxon>Spermatophyta</taxon>
        <taxon>Magnoliopsida</taxon>
        <taxon>Liliopsida</taxon>
        <taxon>Zingiberales</taxon>
        <taxon>Cannaceae</taxon>
        <taxon>Canna</taxon>
    </lineage>
</organism>
<dbReference type="InterPro" id="IPR029377">
    <property type="entry name" value="TMEM220"/>
</dbReference>